<evidence type="ECO:0000313" key="2">
    <source>
        <dbReference type="Proteomes" id="UP001062846"/>
    </source>
</evidence>
<sequence length="97" mass="11234">MGVIMKLHYLMKSWLNQRSRIAFKCCLPDCPNSKMFKFMRHRCLTQVLLLKLCHPKAPKEGNNYSGQLEDPVGKGFTRESLGHDVQLKFLYAMVDDS</sequence>
<dbReference type="Proteomes" id="UP001062846">
    <property type="component" value="Chromosome 12"/>
</dbReference>
<evidence type="ECO:0000313" key="1">
    <source>
        <dbReference type="EMBL" id="KAI8527629.1"/>
    </source>
</evidence>
<proteinExistence type="predicted"/>
<protein>
    <submittedName>
        <fullName evidence="1">Uncharacterized protein</fullName>
    </submittedName>
</protein>
<comment type="caution">
    <text evidence="1">The sequence shown here is derived from an EMBL/GenBank/DDBJ whole genome shotgun (WGS) entry which is preliminary data.</text>
</comment>
<dbReference type="EMBL" id="CM046399">
    <property type="protein sequence ID" value="KAI8527629.1"/>
    <property type="molecule type" value="Genomic_DNA"/>
</dbReference>
<reference evidence="1" key="1">
    <citation type="submission" date="2022-02" db="EMBL/GenBank/DDBJ databases">
        <title>Plant Genome Project.</title>
        <authorList>
            <person name="Zhang R.-G."/>
        </authorList>
    </citation>
    <scope>NUCLEOTIDE SEQUENCE</scope>
    <source>
        <strain evidence="1">AT1</strain>
    </source>
</reference>
<gene>
    <name evidence="1" type="ORF">RHMOL_Rhmol12G0090400</name>
</gene>
<accession>A0ACC0LGW7</accession>
<organism evidence="1 2">
    <name type="scientific">Rhododendron molle</name>
    <name type="common">Chinese azalea</name>
    <name type="synonym">Azalea mollis</name>
    <dbReference type="NCBI Taxonomy" id="49168"/>
    <lineage>
        <taxon>Eukaryota</taxon>
        <taxon>Viridiplantae</taxon>
        <taxon>Streptophyta</taxon>
        <taxon>Embryophyta</taxon>
        <taxon>Tracheophyta</taxon>
        <taxon>Spermatophyta</taxon>
        <taxon>Magnoliopsida</taxon>
        <taxon>eudicotyledons</taxon>
        <taxon>Gunneridae</taxon>
        <taxon>Pentapetalae</taxon>
        <taxon>asterids</taxon>
        <taxon>Ericales</taxon>
        <taxon>Ericaceae</taxon>
        <taxon>Ericoideae</taxon>
        <taxon>Rhodoreae</taxon>
        <taxon>Rhododendron</taxon>
    </lineage>
</organism>
<keyword evidence="2" id="KW-1185">Reference proteome</keyword>
<name>A0ACC0LGW7_RHOML</name>